<keyword evidence="5 6" id="KW-0472">Membrane</keyword>
<protein>
    <submittedName>
        <fullName evidence="8">ABC-type transport system involved in multi-copper enzyme maturation permease component</fullName>
    </submittedName>
</protein>
<accession>A0A979G106</accession>
<keyword evidence="3 6" id="KW-0812">Transmembrane</keyword>
<keyword evidence="2" id="KW-1003">Cell membrane</keyword>
<dbReference type="InterPro" id="IPR019196">
    <property type="entry name" value="ABC_transp_unknown"/>
</dbReference>
<comment type="subcellular location">
    <subcellularLocation>
        <location evidence="1">Cell membrane</location>
        <topology evidence="1">Multi-pass membrane protein</topology>
    </subcellularLocation>
</comment>
<feature type="transmembrane region" description="Helical" evidence="6">
    <location>
        <begin position="724"/>
        <end position="743"/>
    </location>
</feature>
<dbReference type="GO" id="GO:0005886">
    <property type="term" value="C:plasma membrane"/>
    <property type="evidence" value="ECO:0007669"/>
    <property type="project" value="UniProtKB-SubCell"/>
</dbReference>
<evidence type="ECO:0000259" key="7">
    <source>
        <dbReference type="Pfam" id="PF09822"/>
    </source>
</evidence>
<name>A0A979G106_CHIPD</name>
<dbReference type="OrthoDB" id="609779at2"/>
<evidence type="ECO:0000313" key="8">
    <source>
        <dbReference type="EMBL" id="ACU58854.1"/>
    </source>
</evidence>
<feature type="transmembrane region" description="Helical" evidence="6">
    <location>
        <begin position="228"/>
        <end position="247"/>
    </location>
</feature>
<dbReference type="Pfam" id="PF09822">
    <property type="entry name" value="ABC_transp_aux"/>
    <property type="match status" value="1"/>
</dbReference>
<dbReference type="AlphaFoldDB" id="A0A979G106"/>
<dbReference type="RefSeq" id="WP_012789030.1">
    <property type="nucleotide sequence ID" value="NC_013132.1"/>
</dbReference>
<reference evidence="9" key="1">
    <citation type="submission" date="2009-08" db="EMBL/GenBank/DDBJ databases">
        <title>The complete genome of Chitinophaga pinensis DSM 2588.</title>
        <authorList>
            <consortium name="US DOE Joint Genome Institute (JGI-PGF)"/>
            <person name="Lucas S."/>
            <person name="Copeland A."/>
            <person name="Lapidus A."/>
            <person name="Glavina del Rio T."/>
            <person name="Dalin E."/>
            <person name="Tice H."/>
            <person name="Bruce D."/>
            <person name="Goodwin L."/>
            <person name="Pitluck S."/>
            <person name="Kyrpides N."/>
            <person name="Mavromatis K."/>
            <person name="Ivanova N."/>
            <person name="Mikhailova N."/>
            <person name="Sims D."/>
            <person name="Meinche L."/>
            <person name="Brettin T."/>
            <person name="Detter J.C."/>
            <person name="Han C."/>
            <person name="Larimer F."/>
            <person name="Land M."/>
            <person name="Hauser L."/>
            <person name="Markowitz V."/>
            <person name="Cheng J.-F."/>
            <person name="Hugenholtz P."/>
            <person name="Woyke T."/>
            <person name="Wu D."/>
            <person name="Spring S."/>
            <person name="Klenk H.-P."/>
            <person name="Eisen J.A."/>
        </authorList>
    </citation>
    <scope>NUCLEOTIDE SEQUENCE [LARGE SCALE GENOMIC DNA]</scope>
    <source>
        <strain evidence="9">ATCC 43595 / DSM 2588 / LMG 13176 / NBRC 15968 / NCIMB 11800 / UQM 2034</strain>
    </source>
</reference>
<evidence type="ECO:0000256" key="6">
    <source>
        <dbReference type="SAM" id="Phobius"/>
    </source>
</evidence>
<dbReference type="InterPro" id="IPR051449">
    <property type="entry name" value="ABC-2_transporter_component"/>
</dbReference>
<evidence type="ECO:0000256" key="1">
    <source>
        <dbReference type="ARBA" id="ARBA00004651"/>
    </source>
</evidence>
<gene>
    <name evidence="8" type="ordered locus">Cpin_1356</name>
</gene>
<dbReference type="Proteomes" id="UP000002215">
    <property type="component" value="Chromosome"/>
</dbReference>
<sequence>MKKILKIAKLELSILFYAPVAWLVLVIFMVQCSMHFFNLYQGIREGLSAGININNITYAVFPDQPGLFTEVLQHLYLYIPLLTMGLMSRETSSGSIKLLLSSPVKIREIILGKYLAIAVYSLLLMLILCIYAVIAVLTIKDADTGLIISGLTGLFLLTATYAAIGLFMSSLTSYQVVAAISTLAVFAGLRFIGSVGQETDFLRDLTYFLSISGRADEMLKGLISTKDVIYFLLIILLFLSLCIMRLQNDRKHDSLPVQSGKYLALCAVILFAGYLSARPSLTAYLDMTATKKRTLTLESQAIVKQVQGPLKITTYVNLLDDNVYFGLPAARNTDLQRFEQFRRFIPGMTFDYVYYYDDPVKEDYEAGMTSYQLDLNGLNTQQKAEKVAENMGLDMGMFLPPAEIRKRTNLAPENNNIIRTVEYKGRTSILRLYNGFDQFPSEREISTAIKQLLIPAQKVVFVSGDNERSIKKKGDRNYHMMATMKRNRIALVNQGFDVMETDLHTQEIPDSLSVLVIGDPAIQPDSTEMRKLTAYINQGGNLLITGEPGRQSLLNPLLAQLDISMKEGILVRPSKDDAPDLIYGQLDARTAVAMESAAAITYTDRGRFKTDTVVMSGPTGWNTLTNVDPSGTLIYQAGDEKGRFPIVLALTRTINNKEQRIMVSGDADFMSNAALDHPKGANQLLVNNIFQWFSNGAFPLEIGRPVMTDDQLSVNRKQISKLKLVFLGIIPALLIAIAAIILIRRKRN</sequence>
<evidence type="ECO:0000256" key="5">
    <source>
        <dbReference type="ARBA" id="ARBA00023136"/>
    </source>
</evidence>
<feature type="transmembrane region" description="Helical" evidence="6">
    <location>
        <begin position="174"/>
        <end position="193"/>
    </location>
</feature>
<dbReference type="Pfam" id="PF12679">
    <property type="entry name" value="ABC2_membrane_2"/>
    <property type="match status" value="1"/>
</dbReference>
<evidence type="ECO:0000256" key="2">
    <source>
        <dbReference type="ARBA" id="ARBA00022475"/>
    </source>
</evidence>
<feature type="domain" description="ABC-type uncharacterised transport system" evidence="7">
    <location>
        <begin position="457"/>
        <end position="565"/>
    </location>
</feature>
<proteinExistence type="predicted"/>
<dbReference type="GO" id="GO:0140359">
    <property type="term" value="F:ABC-type transporter activity"/>
    <property type="evidence" value="ECO:0007669"/>
    <property type="project" value="InterPro"/>
</dbReference>
<dbReference type="PANTHER" id="PTHR30294:SF29">
    <property type="entry name" value="MULTIDRUG ABC TRANSPORTER PERMEASE YBHS-RELATED"/>
    <property type="match status" value="1"/>
</dbReference>
<feature type="transmembrane region" description="Helical" evidence="6">
    <location>
        <begin position="259"/>
        <end position="277"/>
    </location>
</feature>
<organism evidence="8 9">
    <name type="scientific">Chitinophaga pinensis (strain ATCC 43595 / DSM 2588 / LMG 13176 / NBRC 15968 / NCIMB 11800 / UQM 2034)</name>
    <dbReference type="NCBI Taxonomy" id="485918"/>
    <lineage>
        <taxon>Bacteria</taxon>
        <taxon>Pseudomonadati</taxon>
        <taxon>Bacteroidota</taxon>
        <taxon>Chitinophagia</taxon>
        <taxon>Chitinophagales</taxon>
        <taxon>Chitinophagaceae</taxon>
        <taxon>Chitinophaga</taxon>
    </lineage>
</organism>
<evidence type="ECO:0000256" key="4">
    <source>
        <dbReference type="ARBA" id="ARBA00022989"/>
    </source>
</evidence>
<feature type="transmembrane region" description="Helical" evidence="6">
    <location>
        <begin position="12"/>
        <end position="37"/>
    </location>
</feature>
<keyword evidence="4 6" id="KW-1133">Transmembrane helix</keyword>
<feature type="transmembrane region" description="Helical" evidence="6">
    <location>
        <begin position="146"/>
        <end position="167"/>
    </location>
</feature>
<dbReference type="PANTHER" id="PTHR30294">
    <property type="entry name" value="MEMBRANE COMPONENT OF ABC TRANSPORTER YHHJ-RELATED"/>
    <property type="match status" value="1"/>
</dbReference>
<reference evidence="8 9" key="2">
    <citation type="journal article" date="2010" name="Stand. Genomic Sci.">
        <title>Complete genome sequence of Chitinophaga pinensis type strain (UQM 2034).</title>
        <authorList>
            <person name="Glavina Del Rio T."/>
            <person name="Abt B."/>
            <person name="Spring S."/>
            <person name="Lapidus A."/>
            <person name="Nolan M."/>
            <person name="Tice H."/>
            <person name="Copeland A."/>
            <person name="Cheng J.F."/>
            <person name="Chen F."/>
            <person name="Bruce D."/>
            <person name="Goodwin L."/>
            <person name="Pitluck S."/>
            <person name="Ivanova N."/>
            <person name="Mavromatis K."/>
            <person name="Mikhailova N."/>
            <person name="Pati A."/>
            <person name="Chen A."/>
            <person name="Palaniappan K."/>
            <person name="Land M."/>
            <person name="Hauser L."/>
            <person name="Chang Y.J."/>
            <person name="Jeffries C.D."/>
            <person name="Chain P."/>
            <person name="Saunders E."/>
            <person name="Detter J.C."/>
            <person name="Brettin T."/>
            <person name="Rohde M."/>
            <person name="Goker M."/>
            <person name="Bristow J."/>
            <person name="Eisen J.A."/>
            <person name="Markowitz V."/>
            <person name="Hugenholtz P."/>
            <person name="Kyrpides N.C."/>
            <person name="Klenk H.P."/>
            <person name="Lucas S."/>
        </authorList>
    </citation>
    <scope>NUCLEOTIDE SEQUENCE [LARGE SCALE GENOMIC DNA]</scope>
    <source>
        <strain evidence="9">ATCC 43595 / DSM 2588 / LMG 13176 / NBRC 15968 / NCIMB 11800 / UQM 2034</strain>
    </source>
</reference>
<feature type="transmembrane region" description="Helical" evidence="6">
    <location>
        <begin position="109"/>
        <end position="134"/>
    </location>
</feature>
<evidence type="ECO:0000313" key="9">
    <source>
        <dbReference type="Proteomes" id="UP000002215"/>
    </source>
</evidence>
<dbReference type="KEGG" id="cpi:Cpin_1356"/>
<dbReference type="EMBL" id="CP001699">
    <property type="protein sequence ID" value="ACU58854.1"/>
    <property type="molecule type" value="Genomic_DNA"/>
</dbReference>
<evidence type="ECO:0000256" key="3">
    <source>
        <dbReference type="ARBA" id="ARBA00022692"/>
    </source>
</evidence>